<dbReference type="AlphaFoldDB" id="G7Y993"/>
<dbReference type="InParanoid" id="G7Y993"/>
<evidence type="ECO:0000313" key="1">
    <source>
        <dbReference type="EMBL" id="GAA49538.1"/>
    </source>
</evidence>
<name>G7Y993_CLOSI</name>
<keyword evidence="2" id="KW-1185">Reference proteome</keyword>
<dbReference type="EMBL" id="DF142966">
    <property type="protein sequence ID" value="GAA49538.1"/>
    <property type="molecule type" value="Genomic_DNA"/>
</dbReference>
<dbReference type="Proteomes" id="UP000008909">
    <property type="component" value="Unassembled WGS sequence"/>
</dbReference>
<organism evidence="1 2">
    <name type="scientific">Clonorchis sinensis</name>
    <name type="common">Chinese liver fluke</name>
    <dbReference type="NCBI Taxonomy" id="79923"/>
    <lineage>
        <taxon>Eukaryota</taxon>
        <taxon>Metazoa</taxon>
        <taxon>Spiralia</taxon>
        <taxon>Lophotrochozoa</taxon>
        <taxon>Platyhelminthes</taxon>
        <taxon>Trematoda</taxon>
        <taxon>Digenea</taxon>
        <taxon>Opisthorchiida</taxon>
        <taxon>Opisthorchiata</taxon>
        <taxon>Opisthorchiidae</taxon>
        <taxon>Clonorchis</taxon>
    </lineage>
</organism>
<reference key="2">
    <citation type="submission" date="2011-10" db="EMBL/GenBank/DDBJ databases">
        <title>The genome and transcriptome sequence of Clonorchis sinensis provide insights into the carcinogenic liver fluke.</title>
        <authorList>
            <person name="Wang X."/>
            <person name="Huang Y."/>
            <person name="Chen W."/>
            <person name="Liu H."/>
            <person name="Guo L."/>
            <person name="Chen Y."/>
            <person name="Luo F."/>
            <person name="Zhou W."/>
            <person name="Sun J."/>
            <person name="Mao Q."/>
            <person name="Liang P."/>
            <person name="Zhou C."/>
            <person name="Tian Y."/>
            <person name="Men J."/>
            <person name="Lv X."/>
            <person name="Huang L."/>
            <person name="Zhou J."/>
            <person name="Hu Y."/>
            <person name="Li R."/>
            <person name="Zhang F."/>
            <person name="Lei H."/>
            <person name="Li X."/>
            <person name="Hu X."/>
            <person name="Liang C."/>
            <person name="Xu J."/>
            <person name="Wu Z."/>
            <person name="Yu X."/>
        </authorList>
    </citation>
    <scope>NUCLEOTIDE SEQUENCE</scope>
    <source>
        <strain>Henan</strain>
    </source>
</reference>
<sequence length="118" mass="13254">MVVGLCGVWWVRRHVDSSVLLNDFGQHRCKISTRSNALEFHPRDLWSVQIIYQQQICEVVAGGELLKGLVSCDQRDELGIVRNFQYTTVGFVTLVIGVMSDDCVHNQTGCFRRGGARG</sequence>
<evidence type="ECO:0000313" key="2">
    <source>
        <dbReference type="Proteomes" id="UP000008909"/>
    </source>
</evidence>
<accession>G7Y993</accession>
<proteinExistence type="predicted"/>
<reference evidence="1" key="1">
    <citation type="journal article" date="2011" name="Genome Biol.">
        <title>The draft genome of the carcinogenic human liver fluke Clonorchis sinensis.</title>
        <authorList>
            <person name="Wang X."/>
            <person name="Chen W."/>
            <person name="Huang Y."/>
            <person name="Sun J."/>
            <person name="Men J."/>
            <person name="Liu H."/>
            <person name="Luo F."/>
            <person name="Guo L."/>
            <person name="Lv X."/>
            <person name="Deng C."/>
            <person name="Zhou C."/>
            <person name="Fan Y."/>
            <person name="Li X."/>
            <person name="Huang L."/>
            <person name="Hu Y."/>
            <person name="Liang C."/>
            <person name="Hu X."/>
            <person name="Xu J."/>
            <person name="Yu X."/>
        </authorList>
    </citation>
    <scope>NUCLEOTIDE SEQUENCE [LARGE SCALE GENOMIC DNA]</scope>
    <source>
        <strain evidence="1">Henan</strain>
    </source>
</reference>
<protein>
    <submittedName>
        <fullName evidence="1">Uncharacterized protein</fullName>
    </submittedName>
</protein>
<gene>
    <name evidence="1" type="ORF">CLF_103202</name>
</gene>